<name>A0AAW0JCH6_QUESU</name>
<dbReference type="Pfam" id="PF13966">
    <property type="entry name" value="zf-RVT"/>
    <property type="match status" value="1"/>
</dbReference>
<proteinExistence type="predicted"/>
<evidence type="ECO:0000313" key="3">
    <source>
        <dbReference type="Proteomes" id="UP000237347"/>
    </source>
</evidence>
<dbReference type="InterPro" id="IPR026960">
    <property type="entry name" value="RVT-Znf"/>
</dbReference>
<dbReference type="EMBL" id="PKMF04000617">
    <property type="protein sequence ID" value="KAK7823976.1"/>
    <property type="molecule type" value="Genomic_DNA"/>
</dbReference>
<protein>
    <submittedName>
        <fullName evidence="2">Ribonuclease h protein</fullName>
    </submittedName>
</protein>
<comment type="caution">
    <text evidence="2">The sequence shown here is derived from an EMBL/GenBank/DDBJ whole genome shotgun (WGS) entry which is preliminary data.</text>
</comment>
<reference evidence="2 3" key="1">
    <citation type="journal article" date="2018" name="Sci. Data">
        <title>The draft genome sequence of cork oak.</title>
        <authorList>
            <person name="Ramos A.M."/>
            <person name="Usie A."/>
            <person name="Barbosa P."/>
            <person name="Barros P.M."/>
            <person name="Capote T."/>
            <person name="Chaves I."/>
            <person name="Simoes F."/>
            <person name="Abreu I."/>
            <person name="Carrasquinho I."/>
            <person name="Faro C."/>
            <person name="Guimaraes J.B."/>
            <person name="Mendonca D."/>
            <person name="Nobrega F."/>
            <person name="Rodrigues L."/>
            <person name="Saibo N.J.M."/>
            <person name="Varela M.C."/>
            <person name="Egas C."/>
            <person name="Matos J."/>
            <person name="Miguel C.M."/>
            <person name="Oliveira M.M."/>
            <person name="Ricardo C.P."/>
            <person name="Goncalves S."/>
        </authorList>
    </citation>
    <scope>NUCLEOTIDE SEQUENCE [LARGE SCALE GENOMIC DNA]</scope>
    <source>
        <strain evidence="3">cv. HL8</strain>
    </source>
</reference>
<sequence length="139" mass="16297">MEWRADLIRQNFMPQDVEAILSIPHSANGARDRLIWARTKNGKFSMRSAYKMAQEGMWGKRGAEPSNPTILRVIWRHIWEMNIPNKLKHFAWKACKNILATKENLKRRNITNDSVCEACEKHSKSICHIFRFCDKAKEV</sequence>
<gene>
    <name evidence="2" type="ORF">CFP56_034966</name>
</gene>
<organism evidence="2 3">
    <name type="scientific">Quercus suber</name>
    <name type="common">Cork oak</name>
    <dbReference type="NCBI Taxonomy" id="58331"/>
    <lineage>
        <taxon>Eukaryota</taxon>
        <taxon>Viridiplantae</taxon>
        <taxon>Streptophyta</taxon>
        <taxon>Embryophyta</taxon>
        <taxon>Tracheophyta</taxon>
        <taxon>Spermatophyta</taxon>
        <taxon>Magnoliopsida</taxon>
        <taxon>eudicotyledons</taxon>
        <taxon>Gunneridae</taxon>
        <taxon>Pentapetalae</taxon>
        <taxon>rosids</taxon>
        <taxon>fabids</taxon>
        <taxon>Fagales</taxon>
        <taxon>Fagaceae</taxon>
        <taxon>Quercus</taxon>
    </lineage>
</organism>
<feature type="domain" description="Reverse transcriptase zinc-binding" evidence="1">
    <location>
        <begin position="44"/>
        <end position="139"/>
    </location>
</feature>
<keyword evidence="3" id="KW-1185">Reference proteome</keyword>
<dbReference type="AlphaFoldDB" id="A0AAW0JCH6"/>
<accession>A0AAW0JCH6</accession>
<evidence type="ECO:0000313" key="2">
    <source>
        <dbReference type="EMBL" id="KAK7823976.1"/>
    </source>
</evidence>
<evidence type="ECO:0000259" key="1">
    <source>
        <dbReference type="Pfam" id="PF13966"/>
    </source>
</evidence>
<dbReference type="Proteomes" id="UP000237347">
    <property type="component" value="Unassembled WGS sequence"/>
</dbReference>